<keyword evidence="2" id="KW-1185">Reference proteome</keyword>
<dbReference type="PANTHER" id="PTHR10974">
    <property type="entry name" value="FI08016P-RELATED"/>
    <property type="match status" value="1"/>
</dbReference>
<dbReference type="PANTHER" id="PTHR10974:SF1">
    <property type="entry name" value="FI08016P-RELATED"/>
    <property type="match status" value="1"/>
</dbReference>
<gene>
    <name evidence="3" type="primary">LOC108021141</name>
</gene>
<proteinExistence type="predicted"/>
<dbReference type="InterPro" id="IPR004245">
    <property type="entry name" value="DUF229"/>
</dbReference>
<dbReference type="AlphaFoldDB" id="A0AB39ZXG8"/>
<evidence type="ECO:0000313" key="3">
    <source>
        <dbReference type="RefSeq" id="XP_016945193.3"/>
    </source>
</evidence>
<dbReference type="CDD" id="cd16021">
    <property type="entry name" value="ALP_like"/>
    <property type="match status" value="1"/>
</dbReference>
<keyword evidence="1" id="KW-0472">Membrane</keyword>
<keyword evidence="1" id="KW-0812">Transmembrane</keyword>
<dbReference type="RefSeq" id="XP_016945193.3">
    <property type="nucleotide sequence ID" value="XM_017089704.3"/>
</dbReference>
<dbReference type="Pfam" id="PF02995">
    <property type="entry name" value="DUF229"/>
    <property type="match status" value="1"/>
</dbReference>
<dbReference type="SUPFAM" id="SSF53649">
    <property type="entry name" value="Alkaline phosphatase-like"/>
    <property type="match status" value="1"/>
</dbReference>
<dbReference type="InterPro" id="IPR017850">
    <property type="entry name" value="Alkaline_phosphatase_core_sf"/>
</dbReference>
<organism evidence="2 3">
    <name type="scientific">Drosophila suzukii</name>
    <name type="common">Spotted-wing drosophila fruit fly</name>
    <dbReference type="NCBI Taxonomy" id="28584"/>
    <lineage>
        <taxon>Eukaryota</taxon>
        <taxon>Metazoa</taxon>
        <taxon>Ecdysozoa</taxon>
        <taxon>Arthropoda</taxon>
        <taxon>Hexapoda</taxon>
        <taxon>Insecta</taxon>
        <taxon>Pterygota</taxon>
        <taxon>Neoptera</taxon>
        <taxon>Endopterygota</taxon>
        <taxon>Diptera</taxon>
        <taxon>Brachycera</taxon>
        <taxon>Muscomorpha</taxon>
        <taxon>Ephydroidea</taxon>
        <taxon>Drosophilidae</taxon>
        <taxon>Drosophila</taxon>
        <taxon>Sophophora</taxon>
    </lineage>
</organism>
<evidence type="ECO:0000313" key="2">
    <source>
        <dbReference type="Proteomes" id="UP001652628"/>
    </source>
</evidence>
<feature type="transmembrane region" description="Helical" evidence="1">
    <location>
        <begin position="7"/>
        <end position="28"/>
    </location>
</feature>
<accession>A0AB39ZXG8</accession>
<protein>
    <recommendedName>
        <fullName evidence="4">DUF229 domain containing protein</fullName>
    </recommendedName>
</protein>
<dbReference type="GeneID" id="108021141"/>
<evidence type="ECO:0000256" key="1">
    <source>
        <dbReference type="SAM" id="Phobius"/>
    </source>
</evidence>
<dbReference type="Proteomes" id="UP001652628">
    <property type="component" value="Chromosome 2L"/>
</dbReference>
<evidence type="ECO:0008006" key="4">
    <source>
        <dbReference type="Google" id="ProtNLM"/>
    </source>
</evidence>
<keyword evidence="1" id="KW-1133">Transmembrane helix</keyword>
<reference evidence="3" key="1">
    <citation type="submission" date="2025-08" db="UniProtKB">
        <authorList>
            <consortium name="RefSeq"/>
        </authorList>
    </citation>
    <scope>IDENTIFICATION</scope>
</reference>
<sequence>MRRKLIASRFINIFLLAVLCYLIFIFLFDRNQGISISEVTQISINEEDELFINTTGCRISSTAALSEFAKNFMDPIEPIVCQMAQLMIAETVGGRNYLKRNISESGLFSCCRVRRWKDVSCIYREFLRVDDAHNRYKSFMFFKLSERIRYLDVGAGQQNIRTWCWVDFGRIIFHDVLFFLPPPLKASNTSALKEKLSVMILGVDSISHMHYLRYFLQVADFIEHLPLPHTEFWGYNRIALNTYPNLMPLVSGLNVLEMEETCYNGRPNFDNCSFLWDEFKKAGYFTIFSEDTDTAGLFIYRKKGFKKQPTDIYMRPQMIEIESHSSYRTTLDQKCSGHRLYGDLYYEFVLKLIPHLRVPFFSFLWNMDGIHDYFPYAKFVDKEYLNILTRLYEEGVMEHTLILFMGDHGLRFDKFARTAPGQHEMSQPLLIAFYPEWMRKKFPLAMSNFQRNARRLITTFDLHETLKDVINLDQLTDASVKNRTLYLEKSRGISLFLPIPEGRNCRSVEIPRHYCLCNELSTMSTHKSIVQEAARFAVDRINELIKRYPQCQKLKLMEIRAAYQAKDETRGDYKLSQILVRLRTTPGNGNFDATIVITLLNGERKSLKLGGPVTRTDKYGHQSYCVQNYRIEMYCYCL</sequence>
<dbReference type="Gene3D" id="3.40.720.10">
    <property type="entry name" value="Alkaline Phosphatase, subunit A"/>
    <property type="match status" value="1"/>
</dbReference>
<name>A0AB39ZXG8_DROSZ</name>
<dbReference type="GO" id="GO:0005615">
    <property type="term" value="C:extracellular space"/>
    <property type="evidence" value="ECO:0007669"/>
    <property type="project" value="TreeGrafter"/>
</dbReference>